<dbReference type="SUPFAM" id="SSF51735">
    <property type="entry name" value="NAD(P)-binding Rossmann-fold domains"/>
    <property type="match status" value="1"/>
</dbReference>
<dbReference type="Pfam" id="PF02153">
    <property type="entry name" value="PDH_N"/>
    <property type="match status" value="1"/>
</dbReference>
<gene>
    <name evidence="3" type="ORF">CO051_07190</name>
</gene>
<evidence type="ECO:0000313" key="4">
    <source>
        <dbReference type="Proteomes" id="UP000231383"/>
    </source>
</evidence>
<sequence>MNEISTIGIIGYGRFGSFYTDHILPIIFPKAKILISSKSLKDRRVSSIQQVAQCDLIIPAVPIRTMPEVLKKIAKYIGANSIVMDVCSVKSMPAAWMREFLPETTQIISSHPMFGLSSYINVNKDMSKLPLVMHPERIDQNIYQFIRDAFASHFHVIEMSPDEHDKKAAQFQFLSHLLGGVLHQLDISRSAIDTQSGSRMFDMMDVLNSDSMELFEDMYTYNPYAKKELEKFDTSYRHIKKHLII</sequence>
<dbReference type="InterPro" id="IPR003099">
    <property type="entry name" value="Prephen_DH"/>
</dbReference>
<dbReference type="SUPFAM" id="SSF48179">
    <property type="entry name" value="6-phosphogluconate dehydrogenase C-terminal domain-like"/>
    <property type="match status" value="1"/>
</dbReference>
<dbReference type="InterPro" id="IPR059064">
    <property type="entry name" value="TYRAAT2_C"/>
</dbReference>
<name>A0A2M8EWC3_9BACT</name>
<evidence type="ECO:0000259" key="2">
    <source>
        <dbReference type="PROSITE" id="PS51176"/>
    </source>
</evidence>
<organism evidence="3 4">
    <name type="scientific">Candidatus Roizmanbacteria bacterium CG_4_9_14_0_2_um_filter_39_13</name>
    <dbReference type="NCBI Taxonomy" id="1974839"/>
    <lineage>
        <taxon>Bacteria</taxon>
        <taxon>Candidatus Roizmaniibacteriota</taxon>
    </lineage>
</organism>
<dbReference type="PANTHER" id="PTHR21363">
    <property type="entry name" value="PREPHENATE DEHYDROGENASE"/>
    <property type="match status" value="1"/>
</dbReference>
<dbReference type="PROSITE" id="PS51176">
    <property type="entry name" value="PDH_ADH"/>
    <property type="match status" value="1"/>
</dbReference>
<dbReference type="Proteomes" id="UP000231383">
    <property type="component" value="Unassembled WGS sequence"/>
</dbReference>
<feature type="domain" description="Prephenate/arogenate dehydrogenase" evidence="2">
    <location>
        <begin position="5"/>
        <end position="245"/>
    </location>
</feature>
<reference evidence="4" key="1">
    <citation type="submission" date="2017-09" db="EMBL/GenBank/DDBJ databases">
        <title>Depth-based differentiation of microbial function through sediment-hosted aquifers and enrichment of novel symbionts in the deep terrestrial subsurface.</title>
        <authorList>
            <person name="Probst A.J."/>
            <person name="Ladd B."/>
            <person name="Jarett J.K."/>
            <person name="Geller-Mcgrath D.E."/>
            <person name="Sieber C.M.K."/>
            <person name="Emerson J.B."/>
            <person name="Anantharaman K."/>
            <person name="Thomas B.C."/>
            <person name="Malmstrom R."/>
            <person name="Stieglmeier M."/>
            <person name="Klingl A."/>
            <person name="Woyke T."/>
            <person name="Ryan C.M."/>
            <person name="Banfield J.F."/>
        </authorList>
    </citation>
    <scope>NUCLEOTIDE SEQUENCE [LARGE SCALE GENOMIC DNA]</scope>
</reference>
<dbReference type="PANTHER" id="PTHR21363:SF0">
    <property type="entry name" value="PREPHENATE DEHYDROGENASE [NADP(+)]"/>
    <property type="match status" value="1"/>
</dbReference>
<evidence type="ECO:0000256" key="1">
    <source>
        <dbReference type="ARBA" id="ARBA00023002"/>
    </source>
</evidence>
<dbReference type="InterPro" id="IPR036291">
    <property type="entry name" value="NAD(P)-bd_dom_sf"/>
</dbReference>
<proteinExistence type="predicted"/>
<dbReference type="GO" id="GO:0006571">
    <property type="term" value="P:tyrosine biosynthetic process"/>
    <property type="evidence" value="ECO:0007669"/>
    <property type="project" value="InterPro"/>
</dbReference>
<protein>
    <recommendedName>
        <fullName evidence="2">Prephenate/arogenate dehydrogenase domain-containing protein</fullName>
    </recommendedName>
</protein>
<dbReference type="GO" id="GO:0004665">
    <property type="term" value="F:prephenate dehydrogenase (NADP+) activity"/>
    <property type="evidence" value="ECO:0007669"/>
    <property type="project" value="InterPro"/>
</dbReference>
<dbReference type="EMBL" id="PFSC01000188">
    <property type="protein sequence ID" value="PJC30161.1"/>
    <property type="molecule type" value="Genomic_DNA"/>
</dbReference>
<accession>A0A2M8EWC3</accession>
<evidence type="ECO:0000313" key="3">
    <source>
        <dbReference type="EMBL" id="PJC30161.1"/>
    </source>
</evidence>
<dbReference type="GO" id="GO:0070403">
    <property type="term" value="F:NAD+ binding"/>
    <property type="evidence" value="ECO:0007669"/>
    <property type="project" value="InterPro"/>
</dbReference>
<dbReference type="InterPro" id="IPR050812">
    <property type="entry name" value="Preph/Arog_dehydrog"/>
</dbReference>
<dbReference type="Pfam" id="PF26213">
    <property type="entry name" value="TYRAAT1_C"/>
    <property type="match status" value="1"/>
</dbReference>
<dbReference type="InterPro" id="IPR008927">
    <property type="entry name" value="6-PGluconate_DH-like_C_sf"/>
</dbReference>
<dbReference type="Gene3D" id="3.40.50.720">
    <property type="entry name" value="NAD(P)-binding Rossmann-like Domain"/>
    <property type="match status" value="1"/>
</dbReference>
<keyword evidence="1" id="KW-0560">Oxidoreductase</keyword>
<dbReference type="AlphaFoldDB" id="A0A2M8EWC3"/>
<dbReference type="GO" id="GO:0008977">
    <property type="term" value="F:prephenate dehydrogenase (NAD+) activity"/>
    <property type="evidence" value="ECO:0007669"/>
    <property type="project" value="InterPro"/>
</dbReference>
<comment type="caution">
    <text evidence="3">The sequence shown here is derived from an EMBL/GenBank/DDBJ whole genome shotgun (WGS) entry which is preliminary data.</text>
</comment>
<dbReference type="InterPro" id="IPR046826">
    <property type="entry name" value="PDH_N"/>
</dbReference>